<evidence type="ECO:0000313" key="2">
    <source>
        <dbReference type="EMBL" id="KAF6168312.1"/>
    </source>
</evidence>
<dbReference type="PANTHER" id="PTHR36373:SF1">
    <property type="entry name" value="EXPRESSED PROTEIN"/>
    <property type="match status" value="1"/>
</dbReference>
<evidence type="ECO:0000313" key="3">
    <source>
        <dbReference type="Proteomes" id="UP000541444"/>
    </source>
</evidence>
<keyword evidence="3" id="KW-1185">Reference proteome</keyword>
<dbReference type="PANTHER" id="PTHR36373">
    <property type="entry name" value="EXPRESSED PROTEIN"/>
    <property type="match status" value="1"/>
</dbReference>
<proteinExistence type="predicted"/>
<accession>A0A7J7NMY9</accession>
<comment type="caution">
    <text evidence="2">The sequence shown here is derived from an EMBL/GenBank/DDBJ whole genome shotgun (WGS) entry which is preliminary data.</text>
</comment>
<dbReference type="EMBL" id="JACGCM010000697">
    <property type="protein sequence ID" value="KAF6168312.1"/>
    <property type="molecule type" value="Genomic_DNA"/>
</dbReference>
<protein>
    <submittedName>
        <fullName evidence="2">Uncharacterized protein</fullName>
    </submittedName>
</protein>
<name>A0A7J7NMY9_9MAGN</name>
<feature type="compositionally biased region" description="Polar residues" evidence="1">
    <location>
        <begin position="116"/>
        <end position="134"/>
    </location>
</feature>
<feature type="compositionally biased region" description="Basic and acidic residues" evidence="1">
    <location>
        <begin position="142"/>
        <end position="151"/>
    </location>
</feature>
<evidence type="ECO:0000256" key="1">
    <source>
        <dbReference type="SAM" id="MobiDB-lite"/>
    </source>
</evidence>
<feature type="region of interest" description="Disordered" evidence="1">
    <location>
        <begin position="186"/>
        <end position="302"/>
    </location>
</feature>
<gene>
    <name evidence="2" type="ORF">GIB67_018152</name>
</gene>
<dbReference type="OrthoDB" id="1924112at2759"/>
<organism evidence="2 3">
    <name type="scientific">Kingdonia uniflora</name>
    <dbReference type="NCBI Taxonomy" id="39325"/>
    <lineage>
        <taxon>Eukaryota</taxon>
        <taxon>Viridiplantae</taxon>
        <taxon>Streptophyta</taxon>
        <taxon>Embryophyta</taxon>
        <taxon>Tracheophyta</taxon>
        <taxon>Spermatophyta</taxon>
        <taxon>Magnoliopsida</taxon>
        <taxon>Ranunculales</taxon>
        <taxon>Circaeasteraceae</taxon>
        <taxon>Kingdonia</taxon>
    </lineage>
</organism>
<feature type="compositionally biased region" description="Basic and acidic residues" evidence="1">
    <location>
        <begin position="212"/>
        <end position="235"/>
    </location>
</feature>
<dbReference type="AlphaFoldDB" id="A0A7J7NMY9"/>
<feature type="region of interest" description="Disordered" evidence="1">
    <location>
        <begin position="109"/>
        <end position="151"/>
    </location>
</feature>
<reference evidence="2 3" key="1">
    <citation type="journal article" date="2020" name="IScience">
        <title>Genome Sequencing of the Endangered Kingdonia uniflora (Circaeasteraceae, Ranunculales) Reveals Potential Mechanisms of Evolutionary Specialization.</title>
        <authorList>
            <person name="Sun Y."/>
            <person name="Deng T."/>
            <person name="Zhang A."/>
            <person name="Moore M.J."/>
            <person name="Landis J.B."/>
            <person name="Lin N."/>
            <person name="Zhang H."/>
            <person name="Zhang X."/>
            <person name="Huang J."/>
            <person name="Zhang X."/>
            <person name="Sun H."/>
            <person name="Wang H."/>
        </authorList>
    </citation>
    <scope>NUCLEOTIDE SEQUENCE [LARGE SCALE GENOMIC DNA]</scope>
    <source>
        <strain evidence="2">TB1705</strain>
        <tissue evidence="2">Leaf</tissue>
    </source>
</reference>
<dbReference type="Proteomes" id="UP000541444">
    <property type="component" value="Unassembled WGS sequence"/>
</dbReference>
<sequence length="302" mass="35215">MEPVKIDWGNIEWRFVEDEVYENINAPKWIDFSAKEELLVEDEAWFCQPDCRHPKTHENFLRSTPHVPKVKHQRSASVSKLPPLLHWNLSAANSLKKDKKSMTIKPLNRFEENGENENPNVSTPQNYKNKLVKSSTEKKKRLGEAQEDRPRIRQLKNTVSMSNLFSRKEIFTQITGICNDLKKMVTRRKERENTKSSGRKKCRILEESSGELNEREKEKKPLLEVRNENIEPGKKEKQKRNMRNKDAENVRTPVNSKVVGHGKEENFQVRTRPPYPQSSSTSREPLRSAKATSPFKPFKSNP</sequence>